<reference evidence="2" key="1">
    <citation type="journal article" date="2018" name="BMC Genomics">
        <title>Genomic insights into host adaptation between the wheat stripe rust pathogen (Puccinia striiformis f. sp. tritici) and the barley stripe rust pathogen (Puccinia striiformis f. sp. hordei).</title>
        <authorList>
            <person name="Xia C."/>
            <person name="Wang M."/>
            <person name="Yin C."/>
            <person name="Cornejo O.E."/>
            <person name="Hulbert S.H."/>
            <person name="Chen X."/>
        </authorList>
    </citation>
    <scope>NUCLEOTIDE SEQUENCE [LARGE SCALE GENOMIC DNA]</scope>
    <source>
        <strain evidence="2">93-210</strain>
    </source>
</reference>
<organism evidence="1 2">
    <name type="scientific">Puccinia striiformis f. sp. tritici</name>
    <dbReference type="NCBI Taxonomy" id="168172"/>
    <lineage>
        <taxon>Eukaryota</taxon>
        <taxon>Fungi</taxon>
        <taxon>Dikarya</taxon>
        <taxon>Basidiomycota</taxon>
        <taxon>Pucciniomycotina</taxon>
        <taxon>Pucciniomycetes</taxon>
        <taxon>Pucciniales</taxon>
        <taxon>Pucciniaceae</taxon>
        <taxon>Puccinia</taxon>
    </lineage>
</organism>
<protein>
    <submittedName>
        <fullName evidence="1">Uncharacterized protein</fullName>
    </submittedName>
</protein>
<evidence type="ECO:0000313" key="1">
    <source>
        <dbReference type="EMBL" id="KAI7943857.1"/>
    </source>
</evidence>
<accession>A0ACC0E2J4</accession>
<reference evidence="2" key="2">
    <citation type="journal article" date="2018" name="Mol. Plant Microbe Interact.">
        <title>Genome sequence resources for the wheat stripe rust pathogen (Puccinia striiformis f. sp. tritici) and the barley stripe rust pathogen (Puccinia striiformis f. sp. hordei).</title>
        <authorList>
            <person name="Xia C."/>
            <person name="Wang M."/>
            <person name="Yin C."/>
            <person name="Cornejo O.E."/>
            <person name="Hulbert S.H."/>
            <person name="Chen X."/>
        </authorList>
    </citation>
    <scope>NUCLEOTIDE SEQUENCE [LARGE SCALE GENOMIC DNA]</scope>
    <source>
        <strain evidence="2">93-210</strain>
    </source>
</reference>
<dbReference type="EMBL" id="CM045875">
    <property type="protein sequence ID" value="KAI7943857.1"/>
    <property type="molecule type" value="Genomic_DNA"/>
</dbReference>
<comment type="caution">
    <text evidence="1">The sequence shown here is derived from an EMBL/GenBank/DDBJ whole genome shotgun (WGS) entry which is preliminary data.</text>
</comment>
<gene>
    <name evidence="1" type="ORF">MJO28_011385</name>
</gene>
<name>A0ACC0E2J4_9BASI</name>
<keyword evidence="2" id="KW-1185">Reference proteome</keyword>
<evidence type="ECO:0000313" key="2">
    <source>
        <dbReference type="Proteomes" id="UP001060170"/>
    </source>
</evidence>
<sequence length="72" mass="8732">MQIGGEESDDDNERNLVKRCDCLRLQINTHDNAQKENDDVCSEKKKKRRWDCNQKMRKFWSMSIDKKEKERV</sequence>
<proteinExistence type="predicted"/>
<reference evidence="1 2" key="3">
    <citation type="journal article" date="2022" name="Microbiol. Spectr.">
        <title>Folding features and dynamics of 3D genome architecture in plant fungal pathogens.</title>
        <authorList>
            <person name="Xia C."/>
        </authorList>
    </citation>
    <scope>NUCLEOTIDE SEQUENCE [LARGE SCALE GENOMIC DNA]</scope>
    <source>
        <strain evidence="1 2">93-210</strain>
    </source>
</reference>
<dbReference type="Proteomes" id="UP001060170">
    <property type="component" value="Chromosome 11"/>
</dbReference>